<feature type="non-terminal residue" evidence="1">
    <location>
        <position position="1"/>
    </location>
</feature>
<comment type="caution">
    <text evidence="1">The sequence shown here is derived from an EMBL/GenBank/DDBJ whole genome shotgun (WGS) entry which is preliminary data.</text>
</comment>
<proteinExistence type="predicted"/>
<accession>A0ABD0P7T6</accession>
<dbReference type="EMBL" id="JAMKFB020000017">
    <property type="protein sequence ID" value="KAL0170153.1"/>
    <property type="molecule type" value="Genomic_DNA"/>
</dbReference>
<feature type="non-terminal residue" evidence="1">
    <location>
        <position position="81"/>
    </location>
</feature>
<gene>
    <name evidence="1" type="ORF">M9458_034749</name>
</gene>
<dbReference type="Proteomes" id="UP001529510">
    <property type="component" value="Unassembled WGS sequence"/>
</dbReference>
<sequence length="81" mass="9249">QCVPATSPEVLMDLARQIPQQQSTEVLVEDDDGVMEAALRVLRQSDFNPCCTLSVKFSKDKLNSNIRSQRRFLRRLVSKLQ</sequence>
<evidence type="ECO:0000313" key="2">
    <source>
        <dbReference type="Proteomes" id="UP001529510"/>
    </source>
</evidence>
<organism evidence="1 2">
    <name type="scientific">Cirrhinus mrigala</name>
    <name type="common">Mrigala</name>
    <dbReference type="NCBI Taxonomy" id="683832"/>
    <lineage>
        <taxon>Eukaryota</taxon>
        <taxon>Metazoa</taxon>
        <taxon>Chordata</taxon>
        <taxon>Craniata</taxon>
        <taxon>Vertebrata</taxon>
        <taxon>Euteleostomi</taxon>
        <taxon>Actinopterygii</taxon>
        <taxon>Neopterygii</taxon>
        <taxon>Teleostei</taxon>
        <taxon>Ostariophysi</taxon>
        <taxon>Cypriniformes</taxon>
        <taxon>Cyprinidae</taxon>
        <taxon>Labeoninae</taxon>
        <taxon>Labeonini</taxon>
        <taxon>Cirrhinus</taxon>
    </lineage>
</organism>
<name>A0ABD0P7T6_CIRMR</name>
<protein>
    <submittedName>
        <fullName evidence="1">Uncharacterized protein</fullName>
    </submittedName>
</protein>
<reference evidence="1 2" key="1">
    <citation type="submission" date="2024-05" db="EMBL/GenBank/DDBJ databases">
        <title>Genome sequencing and assembly of Indian major carp, Cirrhinus mrigala (Hamilton, 1822).</title>
        <authorList>
            <person name="Mohindra V."/>
            <person name="Chowdhury L.M."/>
            <person name="Lal K."/>
            <person name="Jena J.K."/>
        </authorList>
    </citation>
    <scope>NUCLEOTIDE SEQUENCE [LARGE SCALE GENOMIC DNA]</scope>
    <source>
        <strain evidence="1">CM1030</strain>
        <tissue evidence="1">Blood</tissue>
    </source>
</reference>
<dbReference type="AlphaFoldDB" id="A0ABD0P7T6"/>
<keyword evidence="2" id="KW-1185">Reference proteome</keyword>
<evidence type="ECO:0000313" key="1">
    <source>
        <dbReference type="EMBL" id="KAL0170153.1"/>
    </source>
</evidence>